<reference evidence="2" key="1">
    <citation type="submission" date="2002-02" db="EMBL/GenBank/DDBJ databases">
        <title>Oryza sativa nipponbare(GA3) genomic DNA, chromosome 2, PAC clone:P0413A11.</title>
        <authorList>
            <person name="Sasaki T."/>
            <person name="Matsumoto T."/>
            <person name="Yamamoto K."/>
        </authorList>
    </citation>
    <scope>NUCLEOTIDE SEQUENCE</scope>
</reference>
<evidence type="ECO:0000256" key="1">
    <source>
        <dbReference type="SAM" id="MobiDB-lite"/>
    </source>
</evidence>
<proteinExistence type="predicted"/>
<feature type="region of interest" description="Disordered" evidence="1">
    <location>
        <begin position="107"/>
        <end position="178"/>
    </location>
</feature>
<name>Q6K7U5_ORYSJ</name>
<accession>Q6K7U5</accession>
<evidence type="ECO:0000313" key="2">
    <source>
        <dbReference type="EMBL" id="BAD21827.1"/>
    </source>
</evidence>
<feature type="region of interest" description="Disordered" evidence="1">
    <location>
        <begin position="20"/>
        <end position="41"/>
    </location>
</feature>
<sequence length="271" mass="29092">MVEEPSATLRAIGGPAKIRDGDILAPGVGDGEGSSAPPSSCDMAWIAIDVATVGERGRGKKRWGDEDHADMARHDTHWPGRPMPPPVRANGLMRSGVGHRSPISLARGSKVTRGLPADGGGGSPAAVTTRRRRRGDDKAAVETGDEAAAMTMREQEGLPPRRCQRRGTGTRRPQSVSPPWTAACGGGIWCLHRRRRRWCGGRPSCSCVVAAAASSPCHCRRTLASPFPSPHLPVALLSLREKKMRERKRGREGMGGEEEANMWDPRGSHVE</sequence>
<dbReference type="Proteomes" id="UP000000763">
    <property type="component" value="Chromosome 2"/>
</dbReference>
<reference evidence="4" key="4">
    <citation type="journal article" date="2008" name="Nucleic Acids Res.">
        <title>The rice annotation project database (RAP-DB): 2008 update.</title>
        <authorList>
            <consortium name="The rice annotation project (RAP)"/>
        </authorList>
    </citation>
    <scope>GENOME REANNOTATION</scope>
    <source>
        <strain evidence="4">cv. Nipponbare</strain>
    </source>
</reference>
<reference evidence="3" key="2">
    <citation type="submission" date="2002-03" db="EMBL/GenBank/DDBJ databases">
        <title>Oryza sativa nipponbare(GA3) genomic DNA, chromosome 2, PAC clone:P0521F09.</title>
        <authorList>
            <person name="Sasaki T."/>
            <person name="Matsumoto T."/>
            <person name="Yamamoto K."/>
        </authorList>
    </citation>
    <scope>NUCLEOTIDE SEQUENCE</scope>
</reference>
<feature type="region of interest" description="Disordered" evidence="1">
    <location>
        <begin position="245"/>
        <end position="271"/>
    </location>
</feature>
<organism evidence="2 4">
    <name type="scientific">Oryza sativa subsp. japonica</name>
    <name type="common">Rice</name>
    <dbReference type="NCBI Taxonomy" id="39947"/>
    <lineage>
        <taxon>Eukaryota</taxon>
        <taxon>Viridiplantae</taxon>
        <taxon>Streptophyta</taxon>
        <taxon>Embryophyta</taxon>
        <taxon>Tracheophyta</taxon>
        <taxon>Spermatophyta</taxon>
        <taxon>Magnoliopsida</taxon>
        <taxon>Liliopsida</taxon>
        <taxon>Poales</taxon>
        <taxon>Poaceae</taxon>
        <taxon>BOP clade</taxon>
        <taxon>Oryzoideae</taxon>
        <taxon>Oryzeae</taxon>
        <taxon>Oryzinae</taxon>
        <taxon>Oryza</taxon>
        <taxon>Oryza sativa</taxon>
    </lineage>
</organism>
<evidence type="ECO:0000313" key="4">
    <source>
        <dbReference type="Proteomes" id="UP000000763"/>
    </source>
</evidence>
<reference evidence="4" key="3">
    <citation type="journal article" date="2005" name="Nature">
        <title>The map-based sequence of the rice genome.</title>
        <authorList>
            <consortium name="International rice genome sequencing project (IRGSP)"/>
            <person name="Matsumoto T."/>
            <person name="Wu J."/>
            <person name="Kanamori H."/>
            <person name="Katayose Y."/>
            <person name="Fujisawa M."/>
            <person name="Namiki N."/>
            <person name="Mizuno H."/>
            <person name="Yamamoto K."/>
            <person name="Antonio B.A."/>
            <person name="Baba T."/>
            <person name="Sakata K."/>
            <person name="Nagamura Y."/>
            <person name="Aoki H."/>
            <person name="Arikawa K."/>
            <person name="Arita K."/>
            <person name="Bito T."/>
            <person name="Chiden Y."/>
            <person name="Fujitsuka N."/>
            <person name="Fukunaka R."/>
            <person name="Hamada M."/>
            <person name="Harada C."/>
            <person name="Hayashi A."/>
            <person name="Hijishita S."/>
            <person name="Honda M."/>
            <person name="Hosokawa S."/>
            <person name="Ichikawa Y."/>
            <person name="Idonuma A."/>
            <person name="Iijima M."/>
            <person name="Ikeda M."/>
            <person name="Ikeno M."/>
            <person name="Ito K."/>
            <person name="Ito S."/>
            <person name="Ito T."/>
            <person name="Ito Y."/>
            <person name="Ito Y."/>
            <person name="Iwabuchi A."/>
            <person name="Kamiya K."/>
            <person name="Karasawa W."/>
            <person name="Kurita K."/>
            <person name="Katagiri S."/>
            <person name="Kikuta A."/>
            <person name="Kobayashi H."/>
            <person name="Kobayashi N."/>
            <person name="Machita K."/>
            <person name="Maehara T."/>
            <person name="Masukawa M."/>
            <person name="Mizubayashi T."/>
            <person name="Mukai Y."/>
            <person name="Nagasaki H."/>
            <person name="Nagata Y."/>
            <person name="Naito S."/>
            <person name="Nakashima M."/>
            <person name="Nakama Y."/>
            <person name="Nakamichi Y."/>
            <person name="Nakamura M."/>
            <person name="Meguro A."/>
            <person name="Negishi M."/>
            <person name="Ohta I."/>
            <person name="Ohta T."/>
            <person name="Okamoto M."/>
            <person name="Ono N."/>
            <person name="Saji S."/>
            <person name="Sakaguchi M."/>
            <person name="Sakai K."/>
            <person name="Shibata M."/>
            <person name="Shimokawa T."/>
            <person name="Song J."/>
            <person name="Takazaki Y."/>
            <person name="Terasawa K."/>
            <person name="Tsugane M."/>
            <person name="Tsuji K."/>
            <person name="Ueda S."/>
            <person name="Waki K."/>
            <person name="Yamagata H."/>
            <person name="Yamamoto M."/>
            <person name="Yamamoto S."/>
            <person name="Yamane H."/>
            <person name="Yoshiki S."/>
            <person name="Yoshihara R."/>
            <person name="Yukawa K."/>
            <person name="Zhong H."/>
            <person name="Yano M."/>
            <person name="Yuan Q."/>
            <person name="Ouyang S."/>
            <person name="Liu J."/>
            <person name="Jones K.M."/>
            <person name="Gansberger K."/>
            <person name="Moffat K."/>
            <person name="Hill J."/>
            <person name="Bera J."/>
            <person name="Fadrosh D."/>
            <person name="Jin S."/>
            <person name="Johri S."/>
            <person name="Kim M."/>
            <person name="Overton L."/>
            <person name="Reardon M."/>
            <person name="Tsitrin T."/>
            <person name="Vuong H."/>
            <person name="Weaver B."/>
            <person name="Ciecko A."/>
            <person name="Tallon L."/>
            <person name="Jackson J."/>
            <person name="Pai G."/>
            <person name="Aken S.V."/>
            <person name="Utterback T."/>
            <person name="Reidmuller S."/>
            <person name="Feldblyum T."/>
            <person name="Hsiao J."/>
            <person name="Zismann V."/>
            <person name="Iobst S."/>
            <person name="de Vazeille A.R."/>
            <person name="Buell C.R."/>
            <person name="Ying K."/>
            <person name="Li Y."/>
            <person name="Lu T."/>
            <person name="Huang Y."/>
            <person name="Zhao Q."/>
            <person name="Feng Q."/>
            <person name="Zhang L."/>
            <person name="Zhu J."/>
            <person name="Weng Q."/>
            <person name="Mu J."/>
            <person name="Lu Y."/>
            <person name="Fan D."/>
            <person name="Liu Y."/>
            <person name="Guan J."/>
            <person name="Zhang Y."/>
            <person name="Yu S."/>
            <person name="Liu X."/>
            <person name="Zhang Y."/>
            <person name="Hong G."/>
            <person name="Han B."/>
            <person name="Choisne N."/>
            <person name="Demange N."/>
            <person name="Orjeda G."/>
            <person name="Samain S."/>
            <person name="Cattolico L."/>
            <person name="Pelletier E."/>
            <person name="Couloux A."/>
            <person name="Segurens B."/>
            <person name="Wincker P."/>
            <person name="D'Hont A."/>
            <person name="Scarpelli C."/>
            <person name="Weissenbach J."/>
            <person name="Salanoubat M."/>
            <person name="Quetier F."/>
            <person name="Yu Y."/>
            <person name="Kim H.R."/>
            <person name="Rambo T."/>
            <person name="Currie J."/>
            <person name="Collura K."/>
            <person name="Luo M."/>
            <person name="Yang T."/>
            <person name="Ammiraju J.S.S."/>
            <person name="Engler F."/>
            <person name="Soderlund C."/>
            <person name="Wing R.A."/>
            <person name="Palmer L.E."/>
            <person name="de la Bastide M."/>
            <person name="Spiegel L."/>
            <person name="Nascimento L."/>
            <person name="Zutavern T."/>
            <person name="O'Shaughnessy A."/>
            <person name="Dike S."/>
            <person name="Dedhia N."/>
            <person name="Preston R."/>
            <person name="Balija V."/>
            <person name="McCombie W.R."/>
            <person name="Chow T."/>
            <person name="Chen H."/>
            <person name="Chung M."/>
            <person name="Chen C."/>
            <person name="Shaw J."/>
            <person name="Wu H."/>
            <person name="Hsiao K."/>
            <person name="Chao Y."/>
            <person name="Chu M."/>
            <person name="Cheng C."/>
            <person name="Hour A."/>
            <person name="Lee P."/>
            <person name="Lin S."/>
            <person name="Lin Y."/>
            <person name="Liou J."/>
            <person name="Liu S."/>
            <person name="Hsing Y."/>
            <person name="Raghuvanshi S."/>
            <person name="Mohanty A."/>
            <person name="Bharti A.K."/>
            <person name="Gaur A."/>
            <person name="Gupta V."/>
            <person name="Kumar D."/>
            <person name="Ravi V."/>
            <person name="Vij S."/>
            <person name="Kapur A."/>
            <person name="Khurana P."/>
            <person name="Khurana P."/>
            <person name="Khurana J.P."/>
            <person name="Tyagi A.K."/>
            <person name="Gaikwad K."/>
            <person name="Singh A."/>
            <person name="Dalal V."/>
            <person name="Srivastava S."/>
            <person name="Dixit A."/>
            <person name="Pal A.K."/>
            <person name="Ghazi I.A."/>
            <person name="Yadav M."/>
            <person name="Pandit A."/>
            <person name="Bhargava A."/>
            <person name="Sureshbabu K."/>
            <person name="Batra K."/>
            <person name="Sharma T.R."/>
            <person name="Mohapatra T."/>
            <person name="Singh N.K."/>
            <person name="Messing J."/>
            <person name="Nelson A.B."/>
            <person name="Fuks G."/>
            <person name="Kavchok S."/>
            <person name="Keizer G."/>
            <person name="Linton E."/>
            <person name="Llaca V."/>
            <person name="Song R."/>
            <person name="Tanyolac B."/>
            <person name="Young S."/>
            <person name="Ho-Il K."/>
            <person name="Hahn J.H."/>
            <person name="Sangsakoo G."/>
            <person name="Vanavichit A."/>
            <person name="de Mattos Luiz.A.T."/>
            <person name="Zimmer P.D."/>
            <person name="Malone G."/>
            <person name="Dellagostin O."/>
            <person name="de Oliveira A.C."/>
            <person name="Bevan M."/>
            <person name="Bancroft I."/>
            <person name="Minx P."/>
            <person name="Cordum H."/>
            <person name="Wilson R."/>
            <person name="Cheng Z."/>
            <person name="Jin W."/>
            <person name="Jiang J."/>
            <person name="Leong S.A."/>
            <person name="Iwama H."/>
            <person name="Gojobori T."/>
            <person name="Itoh T."/>
            <person name="Niimura Y."/>
            <person name="Fujii Y."/>
            <person name="Habara T."/>
            <person name="Sakai H."/>
            <person name="Sato Y."/>
            <person name="Wilson G."/>
            <person name="Kumar K."/>
            <person name="McCouch S."/>
            <person name="Juretic N."/>
            <person name="Hoen D."/>
            <person name="Wright S."/>
            <person name="Bruskiewich R."/>
            <person name="Bureau T."/>
            <person name="Miyao A."/>
            <person name="Hirochika H."/>
            <person name="Nishikawa T."/>
            <person name="Kadowaki K."/>
            <person name="Sugiura M."/>
            <person name="Burr B."/>
            <person name="Sasaki T."/>
        </authorList>
    </citation>
    <scope>NUCLEOTIDE SEQUENCE [LARGE SCALE GENOMIC DNA]</scope>
    <source>
        <strain evidence="4">cv. Nipponbare</strain>
    </source>
</reference>
<gene>
    <name evidence="2" type="ORF">P0413A11.10</name>
    <name evidence="3" type="ORF">P0521F09.37</name>
</gene>
<dbReference type="AlphaFoldDB" id="Q6K7U5"/>
<evidence type="ECO:0000313" key="3">
    <source>
        <dbReference type="EMBL" id="BAD28295.1"/>
    </source>
</evidence>
<feature type="compositionally biased region" description="Basic and acidic residues" evidence="1">
    <location>
        <begin position="245"/>
        <end position="254"/>
    </location>
</feature>
<dbReference type="EMBL" id="AP005007">
    <property type="protein sequence ID" value="BAD28295.1"/>
    <property type="molecule type" value="Genomic_DNA"/>
</dbReference>
<dbReference type="EMBL" id="AP004771">
    <property type="protein sequence ID" value="BAD21827.1"/>
    <property type="molecule type" value="Genomic_DNA"/>
</dbReference>
<protein>
    <submittedName>
        <fullName evidence="2">Uncharacterized protein</fullName>
    </submittedName>
</protein>